<dbReference type="AlphaFoldDB" id="A0A9X2LKZ1"/>
<dbReference type="RefSeq" id="WP_256791189.1">
    <property type="nucleotide sequence ID" value="NZ_JANIID010000027.1"/>
</dbReference>
<evidence type="ECO:0000313" key="2">
    <source>
        <dbReference type="EMBL" id="MCQ8773058.1"/>
    </source>
</evidence>
<feature type="region of interest" description="Disordered" evidence="1">
    <location>
        <begin position="1"/>
        <end position="79"/>
    </location>
</feature>
<evidence type="ECO:0000256" key="1">
    <source>
        <dbReference type="SAM" id="MobiDB-lite"/>
    </source>
</evidence>
<dbReference type="EMBL" id="JANIID010000027">
    <property type="protein sequence ID" value="MCQ8773058.1"/>
    <property type="molecule type" value="Genomic_DNA"/>
</dbReference>
<sequence>MIRQDIDGMVGGHIDEDGSEAPASAEGELVDTEHPQRGHLRQFHGTDHPQQGGPAHRGGQVLGEAFAGLSAESQRDLLK</sequence>
<proteinExistence type="predicted"/>
<accession>A0A9X2LKZ1</accession>
<dbReference type="Proteomes" id="UP001142374">
    <property type="component" value="Unassembled WGS sequence"/>
</dbReference>
<organism evidence="2 3">
    <name type="scientific">Streptomyces telluris</name>
    <dbReference type="NCBI Taxonomy" id="2720021"/>
    <lineage>
        <taxon>Bacteria</taxon>
        <taxon>Bacillati</taxon>
        <taxon>Actinomycetota</taxon>
        <taxon>Actinomycetes</taxon>
        <taxon>Kitasatosporales</taxon>
        <taxon>Streptomycetaceae</taxon>
        <taxon>Streptomyces</taxon>
    </lineage>
</organism>
<comment type="caution">
    <text evidence="2">The sequence shown here is derived from an EMBL/GenBank/DDBJ whole genome shotgun (WGS) entry which is preliminary data.</text>
</comment>
<name>A0A9X2LKZ1_9ACTN</name>
<protein>
    <submittedName>
        <fullName evidence="2">Uncharacterized protein</fullName>
    </submittedName>
</protein>
<gene>
    <name evidence="2" type="ORF">NQU55_25305</name>
</gene>
<reference evidence="2" key="1">
    <citation type="submission" date="2022-06" db="EMBL/GenBank/DDBJ databases">
        <title>WGS of actinobacteria.</title>
        <authorList>
            <person name="Thawai C."/>
        </authorList>
    </citation>
    <scope>NUCLEOTIDE SEQUENCE</scope>
    <source>
        <strain evidence="2">AA8</strain>
    </source>
</reference>
<evidence type="ECO:0000313" key="3">
    <source>
        <dbReference type="Proteomes" id="UP001142374"/>
    </source>
</evidence>
<keyword evidence="3" id="KW-1185">Reference proteome</keyword>